<protein>
    <recommendedName>
        <fullName evidence="4">Maturase K</fullName>
    </recommendedName>
</protein>
<evidence type="ECO:0000256" key="1">
    <source>
        <dbReference type="SAM" id="MobiDB-lite"/>
    </source>
</evidence>
<dbReference type="Proteomes" id="UP001412067">
    <property type="component" value="Unassembled WGS sequence"/>
</dbReference>
<sequence>MDYLTALPNMFFGRADEVAAAPKSRKIEILESRKIIAIPEIALLPRLFSSLIFRESSALDRGKSPSPPLNPVDASTVELLHYSGNRQSSSPSRLLPHAQYFIAGVFHRQAVFYLHRWAAELQIVSMEKQKIFLDLSFPFSFNFQFNGETKEFVFGIRHSLLPPSPVRNQRRSSPEPRRSSHPDLPALRRANLQIFPRAEQIFPRSDVPASRRSSPFAQIFRADLPSSR</sequence>
<name>A0ABR2LGN0_9ASPA</name>
<feature type="region of interest" description="Disordered" evidence="1">
    <location>
        <begin position="164"/>
        <end position="183"/>
    </location>
</feature>
<feature type="compositionally biased region" description="Basic and acidic residues" evidence="1">
    <location>
        <begin position="172"/>
        <end position="181"/>
    </location>
</feature>
<keyword evidence="3" id="KW-1185">Reference proteome</keyword>
<gene>
    <name evidence="2" type="ORF">KSP40_PGU018020</name>
</gene>
<evidence type="ECO:0008006" key="4">
    <source>
        <dbReference type="Google" id="ProtNLM"/>
    </source>
</evidence>
<reference evidence="2 3" key="1">
    <citation type="journal article" date="2022" name="Nat. Plants">
        <title>Genomes of leafy and leafless Platanthera orchids illuminate the evolution of mycoheterotrophy.</title>
        <authorList>
            <person name="Li M.H."/>
            <person name="Liu K.W."/>
            <person name="Li Z."/>
            <person name="Lu H.C."/>
            <person name="Ye Q.L."/>
            <person name="Zhang D."/>
            <person name="Wang J.Y."/>
            <person name="Li Y.F."/>
            <person name="Zhong Z.M."/>
            <person name="Liu X."/>
            <person name="Yu X."/>
            <person name="Liu D.K."/>
            <person name="Tu X.D."/>
            <person name="Liu B."/>
            <person name="Hao Y."/>
            <person name="Liao X.Y."/>
            <person name="Jiang Y.T."/>
            <person name="Sun W.H."/>
            <person name="Chen J."/>
            <person name="Chen Y.Q."/>
            <person name="Ai Y."/>
            <person name="Zhai J.W."/>
            <person name="Wu S.S."/>
            <person name="Zhou Z."/>
            <person name="Hsiao Y.Y."/>
            <person name="Wu W.L."/>
            <person name="Chen Y.Y."/>
            <person name="Lin Y.F."/>
            <person name="Hsu J.L."/>
            <person name="Li C.Y."/>
            <person name="Wang Z.W."/>
            <person name="Zhao X."/>
            <person name="Zhong W.Y."/>
            <person name="Ma X.K."/>
            <person name="Ma L."/>
            <person name="Huang J."/>
            <person name="Chen G.Z."/>
            <person name="Huang M.Z."/>
            <person name="Huang L."/>
            <person name="Peng D.H."/>
            <person name="Luo Y.B."/>
            <person name="Zou S.Q."/>
            <person name="Chen S.P."/>
            <person name="Lan S."/>
            <person name="Tsai W.C."/>
            <person name="Van de Peer Y."/>
            <person name="Liu Z.J."/>
        </authorList>
    </citation>
    <scope>NUCLEOTIDE SEQUENCE [LARGE SCALE GENOMIC DNA]</scope>
    <source>
        <strain evidence="2">Lor288</strain>
    </source>
</reference>
<accession>A0ABR2LGN0</accession>
<dbReference type="EMBL" id="JBBWWR010000020">
    <property type="protein sequence ID" value="KAK8940116.1"/>
    <property type="molecule type" value="Genomic_DNA"/>
</dbReference>
<organism evidence="2 3">
    <name type="scientific">Platanthera guangdongensis</name>
    <dbReference type="NCBI Taxonomy" id="2320717"/>
    <lineage>
        <taxon>Eukaryota</taxon>
        <taxon>Viridiplantae</taxon>
        <taxon>Streptophyta</taxon>
        <taxon>Embryophyta</taxon>
        <taxon>Tracheophyta</taxon>
        <taxon>Spermatophyta</taxon>
        <taxon>Magnoliopsida</taxon>
        <taxon>Liliopsida</taxon>
        <taxon>Asparagales</taxon>
        <taxon>Orchidaceae</taxon>
        <taxon>Orchidoideae</taxon>
        <taxon>Orchideae</taxon>
        <taxon>Orchidinae</taxon>
        <taxon>Platanthera</taxon>
    </lineage>
</organism>
<comment type="caution">
    <text evidence="2">The sequence shown here is derived from an EMBL/GenBank/DDBJ whole genome shotgun (WGS) entry which is preliminary data.</text>
</comment>
<evidence type="ECO:0000313" key="2">
    <source>
        <dbReference type="EMBL" id="KAK8940116.1"/>
    </source>
</evidence>
<proteinExistence type="predicted"/>
<evidence type="ECO:0000313" key="3">
    <source>
        <dbReference type="Proteomes" id="UP001412067"/>
    </source>
</evidence>